<dbReference type="SUPFAM" id="SSF52218">
    <property type="entry name" value="Flavoproteins"/>
    <property type="match status" value="1"/>
</dbReference>
<accession>A0A8J6PGG8</accession>
<evidence type="ECO:0000313" key="2">
    <source>
        <dbReference type="EMBL" id="MBC8611537.1"/>
    </source>
</evidence>
<dbReference type="InterPro" id="IPR029039">
    <property type="entry name" value="Flavoprotein-like_sf"/>
</dbReference>
<dbReference type="GO" id="GO:0006783">
    <property type="term" value="P:heme biosynthetic process"/>
    <property type="evidence" value="ECO:0007669"/>
    <property type="project" value="TreeGrafter"/>
</dbReference>
<comment type="caution">
    <text evidence="2">The sequence shown here is derived from an EMBL/GenBank/DDBJ whole genome shotgun (WGS) entry which is preliminary data.</text>
</comment>
<protein>
    <submittedName>
        <fullName evidence="2">Flavodoxin</fullName>
    </submittedName>
</protein>
<reference evidence="2" key="1">
    <citation type="submission" date="2020-08" db="EMBL/GenBank/DDBJ databases">
        <title>Genome public.</title>
        <authorList>
            <person name="Liu C."/>
            <person name="Sun Q."/>
        </authorList>
    </citation>
    <scope>NUCLEOTIDE SEQUENCE</scope>
    <source>
        <strain evidence="2">NSJ-15</strain>
    </source>
</reference>
<dbReference type="InterPro" id="IPR026816">
    <property type="entry name" value="Flavodoxin_dom"/>
</dbReference>
<evidence type="ECO:0000313" key="3">
    <source>
        <dbReference type="Proteomes" id="UP000632659"/>
    </source>
</evidence>
<dbReference type="Pfam" id="PF12724">
    <property type="entry name" value="Flavodoxin_5"/>
    <property type="match status" value="1"/>
</dbReference>
<keyword evidence="3" id="KW-1185">Reference proteome</keyword>
<dbReference type="InterPro" id="IPR052200">
    <property type="entry name" value="Protoporphyrinogen_IX_DH"/>
</dbReference>
<dbReference type="GO" id="GO:0010181">
    <property type="term" value="F:FMN binding"/>
    <property type="evidence" value="ECO:0007669"/>
    <property type="project" value="TreeGrafter"/>
</dbReference>
<name>A0A8J6PGG8_9FIRM</name>
<organism evidence="2 3">
    <name type="scientific">Massiliimalia timonensis</name>
    <dbReference type="NCBI Taxonomy" id="1987501"/>
    <lineage>
        <taxon>Bacteria</taxon>
        <taxon>Bacillati</taxon>
        <taxon>Bacillota</taxon>
        <taxon>Clostridia</taxon>
        <taxon>Eubacteriales</taxon>
        <taxon>Oscillospiraceae</taxon>
        <taxon>Massiliimalia</taxon>
    </lineage>
</organism>
<dbReference type="RefSeq" id="WP_187536690.1">
    <property type="nucleotide sequence ID" value="NZ_JACRTL010000006.1"/>
</dbReference>
<dbReference type="EMBL" id="JACRTL010000006">
    <property type="protein sequence ID" value="MBC8611537.1"/>
    <property type="molecule type" value="Genomic_DNA"/>
</dbReference>
<dbReference type="GO" id="GO:0070819">
    <property type="term" value="F:menaquinone-dependent protoporphyrinogen oxidase activity"/>
    <property type="evidence" value="ECO:0007669"/>
    <property type="project" value="TreeGrafter"/>
</dbReference>
<dbReference type="AlphaFoldDB" id="A0A8J6PGG8"/>
<dbReference type="PANTHER" id="PTHR38030">
    <property type="entry name" value="PROTOPORPHYRINOGEN IX DEHYDROGENASE [MENAQUINONE]"/>
    <property type="match status" value="1"/>
</dbReference>
<dbReference type="PANTHER" id="PTHR38030:SF2">
    <property type="entry name" value="PROTOPORPHYRINOGEN IX DEHYDROGENASE [QUINONE]"/>
    <property type="match status" value="1"/>
</dbReference>
<sequence>MGKILVVYQSKYGSAKKYAQWIAKALECGLSERKKINLKQLEEYDLVIFGGGLYAGGVSRIDLLTKGFKRFPHTKWVLFTCGLADPNDPENISHIRNGLKRVLTPEMQKQITMFHFRGGIDYPRLSTVHKAMMTMLFSSLRKRDPAGLREEDRQMIATYGKAVDFTDRKMILPLVEWVREEQKKKGDSTCR</sequence>
<dbReference type="Proteomes" id="UP000632659">
    <property type="component" value="Unassembled WGS sequence"/>
</dbReference>
<evidence type="ECO:0000259" key="1">
    <source>
        <dbReference type="Pfam" id="PF12724"/>
    </source>
</evidence>
<dbReference type="Gene3D" id="3.40.50.360">
    <property type="match status" value="1"/>
</dbReference>
<feature type="domain" description="Flavodoxin" evidence="1">
    <location>
        <begin position="5"/>
        <end position="139"/>
    </location>
</feature>
<gene>
    <name evidence="2" type="ORF">H8702_10560</name>
</gene>
<proteinExistence type="predicted"/>